<keyword evidence="1 2" id="KW-0238">DNA-binding</keyword>
<sequence>MSSKRITGDKFAPKMDRRWERTRAALMSAGRTLFASRDVEGVTVDQIVATAEVAKGSFYNHFVDKDVFAREIASSVRRQAEQAVNEANANVTDPAAHLARALCVFMRFAIEHRESAQVLWRLNAGATMVDAPINRNLRNNVQEGIDQQRFKHVDIEVAALLVMGTIVISLRHALEDRLVTPHIDIAKGMAAGLLRSLGVPAAQSDRLAGEAANDILAPQKSTLAETK</sequence>
<dbReference type="PANTHER" id="PTHR43479:SF11">
    <property type="entry name" value="ACREF_ENVCD OPERON REPRESSOR-RELATED"/>
    <property type="match status" value="1"/>
</dbReference>
<reference evidence="5" key="1">
    <citation type="submission" date="2020-01" db="EMBL/GenBank/DDBJ databases">
        <title>'Steroidobacter agaridevorans' sp. nov., agar-degrading bacteria isolated from rhizosphere soils.</title>
        <authorList>
            <person name="Ikenaga M."/>
            <person name="Kataoka M."/>
            <person name="Murouchi A."/>
            <person name="Katsuragi S."/>
            <person name="Sakai M."/>
        </authorList>
    </citation>
    <scope>NUCLEOTIDE SEQUENCE [LARGE SCALE GENOMIC DNA]</scope>
    <source>
        <strain evidence="5">YU21-B</strain>
    </source>
</reference>
<evidence type="ECO:0000259" key="3">
    <source>
        <dbReference type="PROSITE" id="PS50977"/>
    </source>
</evidence>
<name>A0A829YFS6_9GAMM</name>
<organism evidence="4 5">
    <name type="scientific">Steroidobacter agaridevorans</name>
    <dbReference type="NCBI Taxonomy" id="2695856"/>
    <lineage>
        <taxon>Bacteria</taxon>
        <taxon>Pseudomonadati</taxon>
        <taxon>Pseudomonadota</taxon>
        <taxon>Gammaproteobacteria</taxon>
        <taxon>Steroidobacterales</taxon>
        <taxon>Steroidobacteraceae</taxon>
        <taxon>Steroidobacter</taxon>
    </lineage>
</organism>
<dbReference type="Pfam" id="PF00440">
    <property type="entry name" value="TetR_N"/>
    <property type="match status" value="1"/>
</dbReference>
<dbReference type="InterPro" id="IPR009057">
    <property type="entry name" value="Homeodomain-like_sf"/>
</dbReference>
<dbReference type="Proteomes" id="UP000445000">
    <property type="component" value="Unassembled WGS sequence"/>
</dbReference>
<dbReference type="Pfam" id="PF21306">
    <property type="entry name" value="TetR_C_40"/>
    <property type="match status" value="1"/>
</dbReference>
<dbReference type="SUPFAM" id="SSF48498">
    <property type="entry name" value="Tetracyclin repressor-like, C-terminal domain"/>
    <property type="match status" value="1"/>
</dbReference>
<dbReference type="RefSeq" id="WP_161813950.1">
    <property type="nucleotide sequence ID" value="NZ_BLJN01000004.1"/>
</dbReference>
<protein>
    <submittedName>
        <fullName evidence="4">TetR family transcriptional regulator</fullName>
    </submittedName>
</protein>
<comment type="caution">
    <text evidence="4">The sequence shown here is derived from an EMBL/GenBank/DDBJ whole genome shotgun (WGS) entry which is preliminary data.</text>
</comment>
<feature type="domain" description="HTH tetR-type" evidence="3">
    <location>
        <begin position="20"/>
        <end position="80"/>
    </location>
</feature>
<evidence type="ECO:0000256" key="1">
    <source>
        <dbReference type="ARBA" id="ARBA00023125"/>
    </source>
</evidence>
<dbReference type="PROSITE" id="PS50977">
    <property type="entry name" value="HTH_TETR_2"/>
    <property type="match status" value="1"/>
</dbReference>
<dbReference type="AlphaFoldDB" id="A0A829YFS6"/>
<dbReference type="InterPro" id="IPR036271">
    <property type="entry name" value="Tet_transcr_reg_TetR-rel_C_sf"/>
</dbReference>
<dbReference type="SUPFAM" id="SSF46689">
    <property type="entry name" value="Homeodomain-like"/>
    <property type="match status" value="1"/>
</dbReference>
<proteinExistence type="predicted"/>
<dbReference type="InterPro" id="IPR050624">
    <property type="entry name" value="HTH-type_Tx_Regulator"/>
</dbReference>
<gene>
    <name evidence="4" type="ORF">GCM10011487_42950</name>
</gene>
<dbReference type="EMBL" id="BLJN01000004">
    <property type="protein sequence ID" value="GFE82295.1"/>
    <property type="molecule type" value="Genomic_DNA"/>
</dbReference>
<dbReference type="Gene3D" id="1.10.357.10">
    <property type="entry name" value="Tetracycline Repressor, domain 2"/>
    <property type="match status" value="1"/>
</dbReference>
<dbReference type="GO" id="GO:0003677">
    <property type="term" value="F:DNA binding"/>
    <property type="evidence" value="ECO:0007669"/>
    <property type="project" value="UniProtKB-UniRule"/>
</dbReference>
<evidence type="ECO:0000313" key="5">
    <source>
        <dbReference type="Proteomes" id="UP000445000"/>
    </source>
</evidence>
<evidence type="ECO:0000313" key="4">
    <source>
        <dbReference type="EMBL" id="GFE82295.1"/>
    </source>
</evidence>
<dbReference type="InterPro" id="IPR049513">
    <property type="entry name" value="TetR_C_40"/>
</dbReference>
<dbReference type="PANTHER" id="PTHR43479">
    <property type="entry name" value="ACREF/ENVCD OPERON REPRESSOR-RELATED"/>
    <property type="match status" value="1"/>
</dbReference>
<dbReference type="InterPro" id="IPR001647">
    <property type="entry name" value="HTH_TetR"/>
</dbReference>
<evidence type="ECO:0000256" key="2">
    <source>
        <dbReference type="PROSITE-ProRule" id="PRU00335"/>
    </source>
</evidence>
<keyword evidence="5" id="KW-1185">Reference proteome</keyword>
<feature type="DNA-binding region" description="H-T-H motif" evidence="2">
    <location>
        <begin position="43"/>
        <end position="62"/>
    </location>
</feature>
<accession>A0A829YFS6</accession>